<dbReference type="AlphaFoldDB" id="A0A926D918"/>
<gene>
    <name evidence="7" type="primary">ruvX</name>
    <name evidence="7" type="ORF">IAG03_05530</name>
</gene>
<keyword evidence="1 5" id="KW-0963">Cytoplasm</keyword>
<comment type="function">
    <text evidence="5">Could be a nuclease involved in processing of the 5'-end of pre-16S rRNA.</text>
</comment>
<protein>
    <recommendedName>
        <fullName evidence="5">Putative pre-16S rRNA nuclease</fullName>
        <ecNumber evidence="5">3.1.-.-</ecNumber>
    </recommendedName>
</protein>
<dbReference type="PANTHER" id="PTHR33317:SF4">
    <property type="entry name" value="POLYNUCLEOTIDYL TRANSFERASE, RIBONUCLEASE H-LIKE SUPERFAMILY PROTEIN"/>
    <property type="match status" value="1"/>
</dbReference>
<evidence type="ECO:0000256" key="4">
    <source>
        <dbReference type="ARBA" id="ARBA00022801"/>
    </source>
</evidence>
<dbReference type="GO" id="GO:0000967">
    <property type="term" value="P:rRNA 5'-end processing"/>
    <property type="evidence" value="ECO:0007669"/>
    <property type="project" value="UniProtKB-UniRule"/>
</dbReference>
<dbReference type="CDD" id="cd16964">
    <property type="entry name" value="YqgF"/>
    <property type="match status" value="1"/>
</dbReference>
<keyword evidence="4 5" id="KW-0378">Hydrolase</keyword>
<dbReference type="GO" id="GO:0004518">
    <property type="term" value="F:nuclease activity"/>
    <property type="evidence" value="ECO:0007669"/>
    <property type="project" value="UniProtKB-KW"/>
</dbReference>
<accession>A0A926D918</accession>
<evidence type="ECO:0000256" key="1">
    <source>
        <dbReference type="ARBA" id="ARBA00022490"/>
    </source>
</evidence>
<dbReference type="PANTHER" id="PTHR33317">
    <property type="entry name" value="POLYNUCLEOTIDYL TRANSFERASE, RIBONUCLEASE H-LIKE SUPERFAMILY PROTEIN"/>
    <property type="match status" value="1"/>
</dbReference>
<dbReference type="SMART" id="SM00732">
    <property type="entry name" value="YqgFc"/>
    <property type="match status" value="1"/>
</dbReference>
<dbReference type="RefSeq" id="WP_249318852.1">
    <property type="nucleotide sequence ID" value="NZ_JACRSN010000006.1"/>
</dbReference>
<sequence>MVILGVDLGKARTGLAACDPGEILASPVRVIAERDRDRLLEAVAAEASARRAERLVVGLPRNMDGSEGESAQNARAFAAALAEKTGLPCDLQDERGTTITAHNYLSETNVRGKKRKAVVDAAAAVIILQDYLSRRKQSHGGPLL</sequence>
<dbReference type="InterPro" id="IPR012337">
    <property type="entry name" value="RNaseH-like_sf"/>
</dbReference>
<dbReference type="EMBL" id="JACRSN010000006">
    <property type="protein sequence ID" value="MBC8533471.1"/>
    <property type="molecule type" value="Genomic_DNA"/>
</dbReference>
<dbReference type="GO" id="GO:0005829">
    <property type="term" value="C:cytosol"/>
    <property type="evidence" value="ECO:0007669"/>
    <property type="project" value="TreeGrafter"/>
</dbReference>
<name>A0A926D918_9FIRM</name>
<evidence type="ECO:0000256" key="2">
    <source>
        <dbReference type="ARBA" id="ARBA00022517"/>
    </source>
</evidence>
<dbReference type="GO" id="GO:0016788">
    <property type="term" value="F:hydrolase activity, acting on ester bonds"/>
    <property type="evidence" value="ECO:0007669"/>
    <property type="project" value="UniProtKB-UniRule"/>
</dbReference>
<evidence type="ECO:0000259" key="6">
    <source>
        <dbReference type="SMART" id="SM00732"/>
    </source>
</evidence>
<dbReference type="Gene3D" id="3.30.420.140">
    <property type="entry name" value="YqgF/RNase H-like domain"/>
    <property type="match status" value="1"/>
</dbReference>
<comment type="similarity">
    <text evidence="5">Belongs to the YqgF HJR family.</text>
</comment>
<evidence type="ECO:0000313" key="7">
    <source>
        <dbReference type="EMBL" id="MBC8533471.1"/>
    </source>
</evidence>
<dbReference type="NCBIfam" id="TIGR00250">
    <property type="entry name" value="RNAse_H_YqgF"/>
    <property type="match status" value="1"/>
</dbReference>
<dbReference type="HAMAP" id="MF_00651">
    <property type="entry name" value="Nuclease_YqgF"/>
    <property type="match status" value="1"/>
</dbReference>
<dbReference type="Pfam" id="PF03652">
    <property type="entry name" value="RuvX"/>
    <property type="match status" value="1"/>
</dbReference>
<evidence type="ECO:0000256" key="5">
    <source>
        <dbReference type="HAMAP-Rule" id="MF_00651"/>
    </source>
</evidence>
<dbReference type="InterPro" id="IPR037027">
    <property type="entry name" value="YqgF/RNaseH-like_dom_sf"/>
</dbReference>
<evidence type="ECO:0000313" key="8">
    <source>
        <dbReference type="Proteomes" id="UP000651482"/>
    </source>
</evidence>
<comment type="subcellular location">
    <subcellularLocation>
        <location evidence="5">Cytoplasm</location>
    </subcellularLocation>
</comment>
<reference evidence="7" key="1">
    <citation type="submission" date="2020-08" db="EMBL/GenBank/DDBJ databases">
        <title>Genome public.</title>
        <authorList>
            <person name="Liu C."/>
            <person name="Sun Q."/>
        </authorList>
    </citation>
    <scope>NUCLEOTIDE SEQUENCE</scope>
    <source>
        <strain evidence="7">NSJ-40</strain>
    </source>
</reference>
<dbReference type="Proteomes" id="UP000651482">
    <property type="component" value="Unassembled WGS sequence"/>
</dbReference>
<keyword evidence="3 5" id="KW-0540">Nuclease</keyword>
<dbReference type="SUPFAM" id="SSF53098">
    <property type="entry name" value="Ribonuclease H-like"/>
    <property type="match status" value="1"/>
</dbReference>
<comment type="caution">
    <text evidence="7">The sequence shown here is derived from an EMBL/GenBank/DDBJ whole genome shotgun (WGS) entry which is preliminary data.</text>
</comment>
<evidence type="ECO:0000256" key="3">
    <source>
        <dbReference type="ARBA" id="ARBA00022722"/>
    </source>
</evidence>
<dbReference type="InterPro" id="IPR006641">
    <property type="entry name" value="YqgF/RNaseH-like_dom"/>
</dbReference>
<dbReference type="EC" id="3.1.-.-" evidence="5"/>
<dbReference type="InterPro" id="IPR005227">
    <property type="entry name" value="YqgF"/>
</dbReference>
<keyword evidence="2 5" id="KW-0690">Ribosome biogenesis</keyword>
<proteinExistence type="inferred from homology"/>
<keyword evidence="8" id="KW-1185">Reference proteome</keyword>
<feature type="domain" description="YqgF/RNase H-like" evidence="6">
    <location>
        <begin position="1"/>
        <end position="101"/>
    </location>
</feature>
<organism evidence="7 8">
    <name type="scientific">Yeguia hominis</name>
    <dbReference type="NCBI Taxonomy" id="2763662"/>
    <lineage>
        <taxon>Bacteria</taxon>
        <taxon>Bacillati</taxon>
        <taxon>Bacillota</taxon>
        <taxon>Clostridia</taxon>
        <taxon>Eubacteriales</taxon>
        <taxon>Yeguiaceae</taxon>
        <taxon>Yeguia</taxon>
    </lineage>
</organism>